<comment type="caution">
    <text evidence="1">The sequence shown here is derived from an EMBL/GenBank/DDBJ whole genome shotgun (WGS) entry which is preliminary data.</text>
</comment>
<dbReference type="Proteomes" id="UP000177943">
    <property type="component" value="Unassembled WGS sequence"/>
</dbReference>
<evidence type="ECO:0000313" key="2">
    <source>
        <dbReference type="Proteomes" id="UP000177943"/>
    </source>
</evidence>
<evidence type="ECO:0000313" key="1">
    <source>
        <dbReference type="EMBL" id="OHA26045.1"/>
    </source>
</evidence>
<protein>
    <submittedName>
        <fullName evidence="1">Uncharacterized protein</fullName>
    </submittedName>
</protein>
<organism evidence="1 2">
    <name type="scientific">Candidatus Taylorbacteria bacterium RIFCSPHIGHO2_02_FULL_45_35</name>
    <dbReference type="NCBI Taxonomy" id="1802311"/>
    <lineage>
        <taxon>Bacteria</taxon>
        <taxon>Candidatus Tayloriibacteriota</taxon>
    </lineage>
</organism>
<gene>
    <name evidence="1" type="ORF">A3D56_02915</name>
</gene>
<accession>A0A1G2MQA6</accession>
<name>A0A1G2MQA6_9BACT</name>
<reference evidence="1 2" key="1">
    <citation type="journal article" date="2016" name="Nat. Commun.">
        <title>Thousands of microbial genomes shed light on interconnected biogeochemical processes in an aquifer system.</title>
        <authorList>
            <person name="Anantharaman K."/>
            <person name="Brown C.T."/>
            <person name="Hug L.A."/>
            <person name="Sharon I."/>
            <person name="Castelle C.J."/>
            <person name="Probst A.J."/>
            <person name="Thomas B.C."/>
            <person name="Singh A."/>
            <person name="Wilkins M.J."/>
            <person name="Karaoz U."/>
            <person name="Brodie E.L."/>
            <person name="Williams K.H."/>
            <person name="Hubbard S.S."/>
            <person name="Banfield J.F."/>
        </authorList>
    </citation>
    <scope>NUCLEOTIDE SEQUENCE [LARGE SCALE GENOMIC DNA]</scope>
</reference>
<sequence length="94" mass="10924">MSVDFRSVFIVHPDDFRIKRSVNLPRSAFESFRARKEEHAGRVVAVHDVASSSTFDLVKGEYLFTMSMEQTRYYLEPDIVEWLEKNYEPGVCGC</sequence>
<proteinExistence type="predicted"/>
<dbReference type="AlphaFoldDB" id="A0A1G2MQA6"/>
<dbReference type="EMBL" id="MHRP01000039">
    <property type="protein sequence ID" value="OHA26045.1"/>
    <property type="molecule type" value="Genomic_DNA"/>
</dbReference>